<keyword evidence="2" id="KW-1185">Reference proteome</keyword>
<protein>
    <submittedName>
        <fullName evidence="1">Uncharacterized protein</fullName>
    </submittedName>
</protein>
<reference evidence="1" key="1">
    <citation type="submission" date="2020-08" db="EMBL/GenBank/DDBJ databases">
        <title>Genomic Encyclopedia of Type Strains, Phase III (KMG-III): the genomes of soil and plant-associated and newly described type strains.</title>
        <authorList>
            <person name="Whitman W."/>
        </authorList>
    </citation>
    <scope>NUCLEOTIDE SEQUENCE [LARGE SCALE GENOMIC DNA]</scope>
    <source>
        <strain evidence="1">CECT 8628</strain>
    </source>
</reference>
<dbReference type="Proteomes" id="UP000539265">
    <property type="component" value="Unassembled WGS sequence"/>
</dbReference>
<dbReference type="AlphaFoldDB" id="A0A839SA29"/>
<sequence length="55" mass="5892">MAGCTSGYAMGCTHRWCITPFQDLKLVYISPERALYVNAGRSPAGIGTSVSPERA</sequence>
<proteinExistence type="predicted"/>
<accession>A0A839SA29</accession>
<gene>
    <name evidence="1" type="ORF">FHS11_001272</name>
</gene>
<comment type="caution">
    <text evidence="1">The sequence shown here is derived from an EMBL/GenBank/DDBJ whole genome shotgun (WGS) entry which is preliminary data.</text>
</comment>
<name>A0A839SA29_9SPHI</name>
<dbReference type="RefSeq" id="WP_183475843.1">
    <property type="nucleotide sequence ID" value="NZ_JACHWX010000003.1"/>
</dbReference>
<evidence type="ECO:0000313" key="2">
    <source>
        <dbReference type="Proteomes" id="UP000539265"/>
    </source>
</evidence>
<organism evidence="1 2">
    <name type="scientific">Mucilaginibacter gotjawali</name>
    <dbReference type="NCBI Taxonomy" id="1550579"/>
    <lineage>
        <taxon>Bacteria</taxon>
        <taxon>Pseudomonadati</taxon>
        <taxon>Bacteroidota</taxon>
        <taxon>Sphingobacteriia</taxon>
        <taxon>Sphingobacteriales</taxon>
        <taxon>Sphingobacteriaceae</taxon>
        <taxon>Mucilaginibacter</taxon>
    </lineage>
</organism>
<dbReference type="EMBL" id="JACHWX010000003">
    <property type="protein sequence ID" value="MBB3054855.1"/>
    <property type="molecule type" value="Genomic_DNA"/>
</dbReference>
<evidence type="ECO:0000313" key="1">
    <source>
        <dbReference type="EMBL" id="MBB3054855.1"/>
    </source>
</evidence>